<name>A0A1F7GA46_9BACT</name>
<dbReference type="AlphaFoldDB" id="A0A1F7GA46"/>
<feature type="transmembrane region" description="Helical" evidence="6">
    <location>
        <begin position="394"/>
        <end position="415"/>
    </location>
</feature>
<keyword evidence="2" id="KW-1003">Cell membrane</keyword>
<evidence type="ECO:0000313" key="8">
    <source>
        <dbReference type="Proteomes" id="UP000178372"/>
    </source>
</evidence>
<evidence type="ECO:0000256" key="2">
    <source>
        <dbReference type="ARBA" id="ARBA00022475"/>
    </source>
</evidence>
<feature type="transmembrane region" description="Helical" evidence="6">
    <location>
        <begin position="21"/>
        <end position="41"/>
    </location>
</feature>
<accession>A0A1F7GA46</accession>
<sequence length="425" mass="48594">MKQIRTLLRERTTAEVVVNTIGNYLNIFFSVLYVVIIARFFTPSENGIYIVLFTLVYVFTNIFDFGTSATIYSYLPSMLQDKTKSFSFLKITFVYQTILATAALIVLSLLINPINNDWLKLHVPFRYFIWAFGTIPLLIWQNFILNTLYASRRFFTANVLINMINITRLLLLLLFKIYGILNLEWLLIIFGPLAPILFILLIVVIYPKLPKQFIEASLVRKHLNLGYSFVFFIATQLYFIASRLDLFIIAHFLTKTEVGYYGLAQKIVFSILTTISSVTQVLSPQFSVVKTKSQVNLLMRRFGIFCILPIGLLIGAIITPDFIYNLVFSIQYAAMPPVAKLLSGVNIFFVVMQIPMLFFLYAVKKPKYVLISNAILLTIIGVGSYYGAQNYGLFGPPLALLASYIIVTIYAYYIFFKELKGLPNK</sequence>
<feature type="transmembrane region" description="Helical" evidence="6">
    <location>
        <begin position="344"/>
        <end position="363"/>
    </location>
</feature>
<gene>
    <name evidence="7" type="ORF">A2690_01035</name>
</gene>
<dbReference type="InterPro" id="IPR002797">
    <property type="entry name" value="Polysacc_synth"/>
</dbReference>
<feature type="transmembrane region" description="Helical" evidence="6">
    <location>
        <begin position="157"/>
        <end position="179"/>
    </location>
</feature>
<feature type="transmembrane region" description="Helical" evidence="6">
    <location>
        <begin position="302"/>
        <end position="324"/>
    </location>
</feature>
<evidence type="ECO:0000256" key="1">
    <source>
        <dbReference type="ARBA" id="ARBA00004651"/>
    </source>
</evidence>
<evidence type="ECO:0000256" key="4">
    <source>
        <dbReference type="ARBA" id="ARBA00022989"/>
    </source>
</evidence>
<dbReference type="Proteomes" id="UP000178372">
    <property type="component" value="Unassembled WGS sequence"/>
</dbReference>
<keyword evidence="4 6" id="KW-1133">Transmembrane helix</keyword>
<dbReference type="PANTHER" id="PTHR30250:SF11">
    <property type="entry name" value="O-ANTIGEN TRANSPORTER-RELATED"/>
    <property type="match status" value="1"/>
</dbReference>
<dbReference type="PANTHER" id="PTHR30250">
    <property type="entry name" value="PST FAMILY PREDICTED COLANIC ACID TRANSPORTER"/>
    <property type="match status" value="1"/>
</dbReference>
<evidence type="ECO:0000256" key="3">
    <source>
        <dbReference type="ARBA" id="ARBA00022692"/>
    </source>
</evidence>
<feature type="transmembrane region" description="Helical" evidence="6">
    <location>
        <begin position="93"/>
        <end position="115"/>
    </location>
</feature>
<comment type="subcellular location">
    <subcellularLocation>
        <location evidence="1">Cell membrane</location>
        <topology evidence="1">Multi-pass membrane protein</topology>
    </subcellularLocation>
</comment>
<feature type="transmembrane region" description="Helical" evidence="6">
    <location>
        <begin position="127"/>
        <end position="145"/>
    </location>
</feature>
<organism evidence="7 8">
    <name type="scientific">Candidatus Roizmanbacteria bacterium RIFCSPHIGHO2_01_FULL_39_12b</name>
    <dbReference type="NCBI Taxonomy" id="1802030"/>
    <lineage>
        <taxon>Bacteria</taxon>
        <taxon>Candidatus Roizmaniibacteriota</taxon>
    </lineage>
</organism>
<proteinExistence type="predicted"/>
<protein>
    <recommendedName>
        <fullName evidence="9">Polysaccharide biosynthesis protein C-terminal domain-containing protein</fullName>
    </recommendedName>
</protein>
<evidence type="ECO:0008006" key="9">
    <source>
        <dbReference type="Google" id="ProtNLM"/>
    </source>
</evidence>
<reference evidence="7 8" key="1">
    <citation type="journal article" date="2016" name="Nat. Commun.">
        <title>Thousands of microbial genomes shed light on interconnected biogeochemical processes in an aquifer system.</title>
        <authorList>
            <person name="Anantharaman K."/>
            <person name="Brown C.T."/>
            <person name="Hug L.A."/>
            <person name="Sharon I."/>
            <person name="Castelle C.J."/>
            <person name="Probst A.J."/>
            <person name="Thomas B.C."/>
            <person name="Singh A."/>
            <person name="Wilkins M.J."/>
            <person name="Karaoz U."/>
            <person name="Brodie E.L."/>
            <person name="Williams K.H."/>
            <person name="Hubbard S.S."/>
            <person name="Banfield J.F."/>
        </authorList>
    </citation>
    <scope>NUCLEOTIDE SEQUENCE [LARGE SCALE GENOMIC DNA]</scope>
</reference>
<keyword evidence="5 6" id="KW-0472">Membrane</keyword>
<evidence type="ECO:0000256" key="6">
    <source>
        <dbReference type="SAM" id="Phobius"/>
    </source>
</evidence>
<evidence type="ECO:0000256" key="5">
    <source>
        <dbReference type="ARBA" id="ARBA00023136"/>
    </source>
</evidence>
<evidence type="ECO:0000313" key="7">
    <source>
        <dbReference type="EMBL" id="OGK15780.1"/>
    </source>
</evidence>
<dbReference type="GO" id="GO:0005886">
    <property type="term" value="C:plasma membrane"/>
    <property type="evidence" value="ECO:0007669"/>
    <property type="project" value="UniProtKB-SubCell"/>
</dbReference>
<keyword evidence="3 6" id="KW-0812">Transmembrane</keyword>
<feature type="transmembrane region" description="Helical" evidence="6">
    <location>
        <begin position="185"/>
        <end position="206"/>
    </location>
</feature>
<dbReference type="EMBL" id="MFZF01000025">
    <property type="protein sequence ID" value="OGK15780.1"/>
    <property type="molecule type" value="Genomic_DNA"/>
</dbReference>
<feature type="transmembrane region" description="Helical" evidence="6">
    <location>
        <begin position="259"/>
        <end position="282"/>
    </location>
</feature>
<dbReference type="InterPro" id="IPR050833">
    <property type="entry name" value="Poly_Biosynth_Transport"/>
</dbReference>
<comment type="caution">
    <text evidence="7">The sequence shown here is derived from an EMBL/GenBank/DDBJ whole genome shotgun (WGS) entry which is preliminary data.</text>
</comment>
<feature type="transmembrane region" description="Helical" evidence="6">
    <location>
        <begin position="227"/>
        <end position="253"/>
    </location>
</feature>
<feature type="transmembrane region" description="Helical" evidence="6">
    <location>
        <begin position="370"/>
        <end position="388"/>
    </location>
</feature>
<feature type="transmembrane region" description="Helical" evidence="6">
    <location>
        <begin position="47"/>
        <end position="72"/>
    </location>
</feature>
<dbReference type="Pfam" id="PF01943">
    <property type="entry name" value="Polysacc_synt"/>
    <property type="match status" value="1"/>
</dbReference>